<dbReference type="eggNOG" id="COG0732">
    <property type="taxonomic scope" value="Bacteria"/>
</dbReference>
<dbReference type="Proteomes" id="UP000182429">
    <property type="component" value="Unassembled WGS sequence"/>
</dbReference>
<dbReference type="Gene3D" id="3.90.220.20">
    <property type="entry name" value="DNA methylase specificity domains"/>
    <property type="match status" value="1"/>
</dbReference>
<keyword evidence="1" id="KW-0680">Restriction system</keyword>
<sequence>MNKKKLGELALFTSGKNPTRLKSDEVMIYSKEDFEEDLLCLNEIMDYSRCIIDLTSSKVAPISVKTEKKYITSNFIKLEFDPDVLDVWYLCYSFNEGKDLAKQIMKYNQGTSKFVQKLNAQTIKDLEINLYDMTKQKVIGEMYKQSLIQNYLLLKQAEKIKQYTNCMIRKIEEE</sequence>
<evidence type="ECO:0000256" key="2">
    <source>
        <dbReference type="ARBA" id="ARBA00023125"/>
    </source>
</evidence>
<evidence type="ECO:0000313" key="4">
    <source>
        <dbReference type="Proteomes" id="UP000182429"/>
    </source>
</evidence>
<dbReference type="GO" id="GO:0003677">
    <property type="term" value="F:DNA binding"/>
    <property type="evidence" value="ECO:0007669"/>
    <property type="project" value="UniProtKB-KW"/>
</dbReference>
<organism evidence="3 4">
    <name type="scientific">Kandleria vitulina</name>
    <dbReference type="NCBI Taxonomy" id="1630"/>
    <lineage>
        <taxon>Bacteria</taxon>
        <taxon>Bacillati</taxon>
        <taxon>Bacillota</taxon>
        <taxon>Erysipelotrichia</taxon>
        <taxon>Erysipelotrichales</taxon>
        <taxon>Coprobacillaceae</taxon>
        <taxon>Kandleria</taxon>
    </lineage>
</organism>
<dbReference type="OrthoDB" id="5679005at2"/>
<gene>
    <name evidence="3" type="ORF">SAMN04487759_10419</name>
</gene>
<proteinExistence type="predicted"/>
<dbReference type="AlphaFoldDB" id="A0A1H2QVI3"/>
<dbReference type="InterPro" id="IPR044946">
    <property type="entry name" value="Restrct_endonuc_typeI_TRD_sf"/>
</dbReference>
<dbReference type="GO" id="GO:0009307">
    <property type="term" value="P:DNA restriction-modification system"/>
    <property type="evidence" value="ECO:0007669"/>
    <property type="project" value="UniProtKB-KW"/>
</dbReference>
<protein>
    <recommendedName>
        <fullName evidence="5">Type I restriction modification DNA specificity domain-containing protein</fullName>
    </recommendedName>
</protein>
<keyword evidence="2" id="KW-0238">DNA-binding</keyword>
<dbReference type="SUPFAM" id="SSF116734">
    <property type="entry name" value="DNA methylase specificity domain"/>
    <property type="match status" value="1"/>
</dbReference>
<reference evidence="3 4" key="1">
    <citation type="submission" date="2016-10" db="EMBL/GenBank/DDBJ databases">
        <authorList>
            <person name="de Groot N.N."/>
        </authorList>
    </citation>
    <scope>NUCLEOTIDE SEQUENCE [LARGE SCALE GENOMIC DNA]</scope>
    <source>
        <strain evidence="3 4">S3b</strain>
    </source>
</reference>
<dbReference type="EMBL" id="FNNF01000004">
    <property type="protein sequence ID" value="SDW11153.1"/>
    <property type="molecule type" value="Genomic_DNA"/>
</dbReference>
<evidence type="ECO:0008006" key="5">
    <source>
        <dbReference type="Google" id="ProtNLM"/>
    </source>
</evidence>
<dbReference type="RefSeq" id="WP_029071449.1">
    <property type="nucleotide sequence ID" value="NZ_FNNF01000004.1"/>
</dbReference>
<name>A0A1H2QVI3_9FIRM</name>
<accession>A0A1H2QVI3</accession>
<evidence type="ECO:0000313" key="3">
    <source>
        <dbReference type="EMBL" id="SDW11153.1"/>
    </source>
</evidence>
<evidence type="ECO:0000256" key="1">
    <source>
        <dbReference type="ARBA" id="ARBA00022747"/>
    </source>
</evidence>